<dbReference type="Proteomes" id="UP001159042">
    <property type="component" value="Unassembled WGS sequence"/>
</dbReference>
<dbReference type="InterPro" id="IPR036322">
    <property type="entry name" value="WD40_repeat_dom_sf"/>
</dbReference>
<feature type="non-terminal residue" evidence="4">
    <location>
        <position position="1"/>
    </location>
</feature>
<dbReference type="PROSITE" id="PS00678">
    <property type="entry name" value="WD_REPEATS_1"/>
    <property type="match status" value="1"/>
</dbReference>
<evidence type="ECO:0000256" key="1">
    <source>
        <dbReference type="ARBA" id="ARBA00022574"/>
    </source>
</evidence>
<dbReference type="InterPro" id="IPR015943">
    <property type="entry name" value="WD40/YVTN_repeat-like_dom_sf"/>
</dbReference>
<keyword evidence="2" id="KW-0677">Repeat</keyword>
<dbReference type="SUPFAM" id="SSF50978">
    <property type="entry name" value="WD40 repeat-like"/>
    <property type="match status" value="1"/>
</dbReference>
<dbReference type="Gene3D" id="2.130.10.10">
    <property type="entry name" value="YVTN repeat-like/Quinoprotein amine dehydrogenase"/>
    <property type="match status" value="1"/>
</dbReference>
<dbReference type="SMART" id="SM00320">
    <property type="entry name" value="WD40"/>
    <property type="match status" value="4"/>
</dbReference>
<dbReference type="AlphaFoldDB" id="A0AAV8WCN1"/>
<dbReference type="InterPro" id="IPR001680">
    <property type="entry name" value="WD40_rpt"/>
</dbReference>
<evidence type="ECO:0008006" key="6">
    <source>
        <dbReference type="Google" id="ProtNLM"/>
    </source>
</evidence>
<dbReference type="PANTHER" id="PTHR10971">
    <property type="entry name" value="MRNA EXPORT FACTOR AND BUB3"/>
    <property type="match status" value="1"/>
</dbReference>
<proteinExistence type="predicted"/>
<dbReference type="PROSITE" id="PS50082">
    <property type="entry name" value="WD_REPEATS_2"/>
    <property type="match status" value="1"/>
</dbReference>
<reference evidence="4 5" key="1">
    <citation type="journal article" date="2023" name="Insect Mol. Biol.">
        <title>Genome sequencing provides insights into the evolution of gene families encoding plant cell wall-degrading enzymes in longhorned beetles.</title>
        <authorList>
            <person name="Shin N.R."/>
            <person name="Okamura Y."/>
            <person name="Kirsch R."/>
            <person name="Pauchet Y."/>
        </authorList>
    </citation>
    <scope>NUCLEOTIDE SEQUENCE [LARGE SCALE GENOMIC DNA]</scope>
    <source>
        <strain evidence="4">EAD_L_NR</strain>
    </source>
</reference>
<gene>
    <name evidence="4" type="ORF">NQ315_007173</name>
</gene>
<keyword evidence="5" id="KW-1185">Reference proteome</keyword>
<comment type="caution">
    <text evidence="4">The sequence shown here is derived from an EMBL/GenBank/DDBJ whole genome shotgun (WGS) entry which is preliminary data.</text>
</comment>
<evidence type="ECO:0000256" key="2">
    <source>
        <dbReference type="ARBA" id="ARBA00022737"/>
    </source>
</evidence>
<sequence length="327" mass="36352">LKMEQLQKPQIICHNQKSLDYAVHDVKWIPCSAKFVAIGGKSNGAGVIEIYSLTGEDVEKKKRILDLEDTLMPIYISTAHTAVINSIDGVSGTNSGCGAPEIVTGSRDGSVMVWDVRQKDTPVAKFLPTEGTTARDCWSVAFGNSYNNEERVIAAGYDNGDIKMYDLKNMSVRWSKCVKNGVVGLQFDRKNIPMNKLVATTLESKLYCFDVRTQHPKKGFAYLTEKAHESTIWTAKHLPQNREIFMTTGGSGTLCLWKYNYPSKRVEKDSDGIPYGVIGDLSLLQNNTLSDQPITSFDWCVEKIGLAVCSAFDQTVRVLITTKLNLY</sequence>
<name>A0AAV8WCN1_9CUCU</name>
<accession>A0AAV8WCN1</accession>
<protein>
    <recommendedName>
        <fullName evidence="6">WD repeat-containing protein 92</fullName>
    </recommendedName>
</protein>
<dbReference type="InterPro" id="IPR019775">
    <property type="entry name" value="WD40_repeat_CS"/>
</dbReference>
<organism evidence="4 5">
    <name type="scientific">Exocentrus adspersus</name>
    <dbReference type="NCBI Taxonomy" id="1586481"/>
    <lineage>
        <taxon>Eukaryota</taxon>
        <taxon>Metazoa</taxon>
        <taxon>Ecdysozoa</taxon>
        <taxon>Arthropoda</taxon>
        <taxon>Hexapoda</taxon>
        <taxon>Insecta</taxon>
        <taxon>Pterygota</taxon>
        <taxon>Neoptera</taxon>
        <taxon>Endopterygota</taxon>
        <taxon>Coleoptera</taxon>
        <taxon>Polyphaga</taxon>
        <taxon>Cucujiformia</taxon>
        <taxon>Chrysomeloidea</taxon>
        <taxon>Cerambycidae</taxon>
        <taxon>Lamiinae</taxon>
        <taxon>Acanthocinini</taxon>
        <taxon>Exocentrus</taxon>
    </lineage>
</organism>
<feature type="repeat" description="WD" evidence="3">
    <location>
        <begin position="102"/>
        <end position="124"/>
    </location>
</feature>
<dbReference type="Pfam" id="PF00400">
    <property type="entry name" value="WD40"/>
    <property type="match status" value="1"/>
</dbReference>
<evidence type="ECO:0000313" key="5">
    <source>
        <dbReference type="Proteomes" id="UP001159042"/>
    </source>
</evidence>
<evidence type="ECO:0000256" key="3">
    <source>
        <dbReference type="PROSITE-ProRule" id="PRU00221"/>
    </source>
</evidence>
<keyword evidence="1 3" id="KW-0853">WD repeat</keyword>
<dbReference type="EMBL" id="JANEYG010000003">
    <property type="protein sequence ID" value="KAJ8924377.1"/>
    <property type="molecule type" value="Genomic_DNA"/>
</dbReference>
<evidence type="ECO:0000313" key="4">
    <source>
        <dbReference type="EMBL" id="KAJ8924377.1"/>
    </source>
</evidence>